<evidence type="ECO:0000313" key="1">
    <source>
        <dbReference type="EMBL" id="GMG99899.1"/>
    </source>
</evidence>
<dbReference type="AlphaFoldDB" id="A0AAD3RXZ0"/>
<name>A0AAD3RXZ0_NEPGR</name>
<gene>
    <name evidence="1" type="ORF">Nepgr_001739</name>
</gene>
<reference evidence="1" key="1">
    <citation type="submission" date="2023-05" db="EMBL/GenBank/DDBJ databases">
        <title>Nepenthes gracilis genome sequencing.</title>
        <authorList>
            <person name="Fukushima K."/>
        </authorList>
    </citation>
    <scope>NUCLEOTIDE SEQUENCE</scope>
    <source>
        <strain evidence="1">SING2019-196</strain>
    </source>
</reference>
<keyword evidence="2" id="KW-1185">Reference proteome</keyword>
<dbReference type="Proteomes" id="UP001279734">
    <property type="component" value="Unassembled WGS sequence"/>
</dbReference>
<comment type="caution">
    <text evidence="1">The sequence shown here is derived from an EMBL/GenBank/DDBJ whole genome shotgun (WGS) entry which is preliminary data.</text>
</comment>
<evidence type="ECO:0000313" key="2">
    <source>
        <dbReference type="Proteomes" id="UP001279734"/>
    </source>
</evidence>
<organism evidence="1 2">
    <name type="scientific">Nepenthes gracilis</name>
    <name type="common">Slender pitcher plant</name>
    <dbReference type="NCBI Taxonomy" id="150966"/>
    <lineage>
        <taxon>Eukaryota</taxon>
        <taxon>Viridiplantae</taxon>
        <taxon>Streptophyta</taxon>
        <taxon>Embryophyta</taxon>
        <taxon>Tracheophyta</taxon>
        <taxon>Spermatophyta</taxon>
        <taxon>Magnoliopsida</taxon>
        <taxon>eudicotyledons</taxon>
        <taxon>Gunneridae</taxon>
        <taxon>Pentapetalae</taxon>
        <taxon>Caryophyllales</taxon>
        <taxon>Nepenthaceae</taxon>
        <taxon>Nepenthes</taxon>
    </lineage>
</organism>
<accession>A0AAD3RXZ0</accession>
<dbReference type="EMBL" id="BSYO01000001">
    <property type="protein sequence ID" value="GMG99899.1"/>
    <property type="molecule type" value="Genomic_DNA"/>
</dbReference>
<proteinExistence type="predicted"/>
<sequence>MFLCFTSQAFRRPFSASSHFAATPSRHSVVLNNPRWHRHSQIWMPIITGITVLMNPHRRHHHRNFTVGGCSNATPIVGAAPDPYSRAPVPIRSRSILRIHSRY</sequence>
<protein>
    <submittedName>
        <fullName evidence="1">Uncharacterized protein</fullName>
    </submittedName>
</protein>